<proteinExistence type="predicted"/>
<keyword evidence="3" id="KW-1185">Reference proteome</keyword>
<dbReference type="AlphaFoldDB" id="A6TMA5"/>
<dbReference type="OrthoDB" id="1958013at2"/>
<name>A6TMA5_ALKMQ</name>
<evidence type="ECO:0000313" key="2">
    <source>
        <dbReference type="EMBL" id="ABR47323.1"/>
    </source>
</evidence>
<dbReference type="STRING" id="293826.Amet_1112"/>
<dbReference type="KEGG" id="amt:Amet_1112"/>
<organism evidence="2 3">
    <name type="scientific">Alkaliphilus metalliredigens (strain QYMF)</name>
    <dbReference type="NCBI Taxonomy" id="293826"/>
    <lineage>
        <taxon>Bacteria</taxon>
        <taxon>Bacillati</taxon>
        <taxon>Bacillota</taxon>
        <taxon>Clostridia</taxon>
        <taxon>Peptostreptococcales</taxon>
        <taxon>Natronincolaceae</taxon>
        <taxon>Alkaliphilus</taxon>
    </lineage>
</organism>
<protein>
    <submittedName>
        <fullName evidence="2">Uncharacterized protein</fullName>
    </submittedName>
</protein>
<keyword evidence="1" id="KW-0812">Transmembrane</keyword>
<gene>
    <name evidence="2" type="ordered locus">Amet_1112</name>
</gene>
<accession>A6TMA5</accession>
<dbReference type="RefSeq" id="WP_012062364.1">
    <property type="nucleotide sequence ID" value="NC_009633.1"/>
</dbReference>
<feature type="transmembrane region" description="Helical" evidence="1">
    <location>
        <begin position="7"/>
        <end position="28"/>
    </location>
</feature>
<dbReference type="EMBL" id="CP000724">
    <property type="protein sequence ID" value="ABR47323.1"/>
    <property type="molecule type" value="Genomic_DNA"/>
</dbReference>
<dbReference type="HOGENOM" id="CLU_2476495_0_0_9"/>
<reference evidence="3" key="1">
    <citation type="journal article" date="2016" name="Genome Announc.">
        <title>Complete genome sequence of Alkaliphilus metalliredigens strain QYMF, an alkaliphilic and metal-reducing bacterium isolated from borax-contaminated leachate ponds.</title>
        <authorList>
            <person name="Hwang C."/>
            <person name="Copeland A."/>
            <person name="Lucas S."/>
            <person name="Lapidus A."/>
            <person name="Barry K."/>
            <person name="Detter J.C."/>
            <person name="Glavina Del Rio T."/>
            <person name="Hammon N."/>
            <person name="Israni S."/>
            <person name="Dalin E."/>
            <person name="Tice H."/>
            <person name="Pitluck S."/>
            <person name="Chertkov O."/>
            <person name="Brettin T."/>
            <person name="Bruce D."/>
            <person name="Han C."/>
            <person name="Schmutz J."/>
            <person name="Larimer F."/>
            <person name="Land M.L."/>
            <person name="Hauser L."/>
            <person name="Kyrpides N."/>
            <person name="Mikhailova N."/>
            <person name="Ye Q."/>
            <person name="Zhou J."/>
            <person name="Richardson P."/>
            <person name="Fields M.W."/>
        </authorList>
    </citation>
    <scope>NUCLEOTIDE SEQUENCE [LARGE SCALE GENOMIC DNA]</scope>
    <source>
        <strain evidence="3">QYMF</strain>
    </source>
</reference>
<evidence type="ECO:0000313" key="3">
    <source>
        <dbReference type="Proteomes" id="UP000001572"/>
    </source>
</evidence>
<evidence type="ECO:0000256" key="1">
    <source>
        <dbReference type="SAM" id="Phobius"/>
    </source>
</evidence>
<sequence length="87" mass="9578">MGKKAGVGLDATTIALFVFIISIFGAKLTGPNKTALIGAWIAVLGDVLQALGETEEFFEEKSKCKKKEVESIKQHMNLLQRRLDELE</sequence>
<keyword evidence="1" id="KW-0472">Membrane</keyword>
<keyword evidence="1" id="KW-1133">Transmembrane helix</keyword>
<dbReference type="Proteomes" id="UP000001572">
    <property type="component" value="Chromosome"/>
</dbReference>